<dbReference type="AlphaFoldDB" id="A0AA38LJ36"/>
<protein>
    <submittedName>
        <fullName evidence="1">Uncharacterized protein</fullName>
    </submittedName>
</protein>
<dbReference type="EMBL" id="JAHRHJ020000002">
    <property type="protein sequence ID" value="KAH9325551.1"/>
    <property type="molecule type" value="Genomic_DNA"/>
</dbReference>
<evidence type="ECO:0000313" key="2">
    <source>
        <dbReference type="Proteomes" id="UP000824469"/>
    </source>
</evidence>
<accession>A0AA38LJ36</accession>
<name>A0AA38LJ36_TAXCH</name>
<feature type="non-terminal residue" evidence="1">
    <location>
        <position position="99"/>
    </location>
</feature>
<gene>
    <name evidence="1" type="ORF">KI387_005729</name>
</gene>
<feature type="non-terminal residue" evidence="1">
    <location>
        <position position="1"/>
    </location>
</feature>
<evidence type="ECO:0000313" key="1">
    <source>
        <dbReference type="EMBL" id="KAH9325551.1"/>
    </source>
</evidence>
<organism evidence="1 2">
    <name type="scientific">Taxus chinensis</name>
    <name type="common">Chinese yew</name>
    <name type="synonym">Taxus wallichiana var. chinensis</name>
    <dbReference type="NCBI Taxonomy" id="29808"/>
    <lineage>
        <taxon>Eukaryota</taxon>
        <taxon>Viridiplantae</taxon>
        <taxon>Streptophyta</taxon>
        <taxon>Embryophyta</taxon>
        <taxon>Tracheophyta</taxon>
        <taxon>Spermatophyta</taxon>
        <taxon>Pinopsida</taxon>
        <taxon>Pinidae</taxon>
        <taxon>Conifers II</taxon>
        <taxon>Cupressales</taxon>
        <taxon>Taxaceae</taxon>
        <taxon>Taxus</taxon>
    </lineage>
</organism>
<dbReference type="Proteomes" id="UP000824469">
    <property type="component" value="Unassembled WGS sequence"/>
</dbReference>
<proteinExistence type="predicted"/>
<keyword evidence="2" id="KW-1185">Reference proteome</keyword>
<comment type="caution">
    <text evidence="1">The sequence shown here is derived from an EMBL/GenBank/DDBJ whole genome shotgun (WGS) entry which is preliminary data.</text>
</comment>
<reference evidence="1 2" key="1">
    <citation type="journal article" date="2021" name="Nat. Plants">
        <title>The Taxus genome provides insights into paclitaxel biosynthesis.</title>
        <authorList>
            <person name="Xiong X."/>
            <person name="Gou J."/>
            <person name="Liao Q."/>
            <person name="Li Y."/>
            <person name="Zhou Q."/>
            <person name="Bi G."/>
            <person name="Li C."/>
            <person name="Du R."/>
            <person name="Wang X."/>
            <person name="Sun T."/>
            <person name="Guo L."/>
            <person name="Liang H."/>
            <person name="Lu P."/>
            <person name="Wu Y."/>
            <person name="Zhang Z."/>
            <person name="Ro D.K."/>
            <person name="Shang Y."/>
            <person name="Huang S."/>
            <person name="Yan J."/>
        </authorList>
    </citation>
    <scope>NUCLEOTIDE SEQUENCE [LARGE SCALE GENOMIC DNA]</scope>
    <source>
        <strain evidence="1">Ta-2019</strain>
    </source>
</reference>
<sequence>VASNSSVECNWSTYGFIHSAKCTMLASKKAKDLVYVHSNLRLLTHRTQEYTSGPNKLWDLQPENTDFEASAACLANVSLLGIDEELPGSPSQGFESGAA</sequence>